<reference evidence="3" key="1">
    <citation type="journal article" date="2011" name="Nat. Biotechnol.">
        <title>The genomic sequence of the Chinese hamster ovary (CHO)-K1 cell line.</title>
        <authorList>
            <person name="Xu X."/>
            <person name="Nagarajan H."/>
            <person name="Lewis N.E."/>
            <person name="Pan S."/>
            <person name="Cai Z."/>
            <person name="Liu X."/>
            <person name="Chen W."/>
            <person name="Xie M."/>
            <person name="Wang W."/>
            <person name="Hammond S."/>
            <person name="Andersen M.R."/>
            <person name="Neff N."/>
            <person name="Passarelli B."/>
            <person name="Koh W."/>
            <person name="Fan H.C."/>
            <person name="Wang J."/>
            <person name="Gui Y."/>
            <person name="Lee K.H."/>
            <person name="Betenbaugh M.J."/>
            <person name="Quake S.R."/>
            <person name="Famili I."/>
            <person name="Palsson B.O."/>
            <person name="Wang J."/>
        </authorList>
    </citation>
    <scope>NUCLEOTIDE SEQUENCE [LARGE SCALE GENOMIC DNA]</scope>
    <source>
        <strain evidence="3">CHO K1 cell line</strain>
    </source>
</reference>
<name>G3H1N8_CRIGR</name>
<dbReference type="Proteomes" id="UP000001075">
    <property type="component" value="Unassembled WGS sequence"/>
</dbReference>
<keyword evidence="1" id="KW-0732">Signal</keyword>
<feature type="signal peptide" evidence="1">
    <location>
        <begin position="1"/>
        <end position="20"/>
    </location>
</feature>
<dbReference type="AlphaFoldDB" id="G3H1N8"/>
<sequence>MPRKWPAVLLLLLLCSLLQALTHVIADKSLCLSCRAKKCFPAPLALPAGVGWWVPRSMRFRPWECESAGIKGVLWALCWALLWHRMPG</sequence>
<proteinExistence type="predicted"/>
<feature type="chain" id="PRO_5003443795" evidence="1">
    <location>
        <begin position="21"/>
        <end position="88"/>
    </location>
</feature>
<protein>
    <submittedName>
        <fullName evidence="2">Uncharacterized protein</fullName>
    </submittedName>
</protein>
<evidence type="ECO:0000313" key="2">
    <source>
        <dbReference type="EMBL" id="EGV91848.1"/>
    </source>
</evidence>
<organism evidence="2 3">
    <name type="scientific">Cricetulus griseus</name>
    <name type="common">Chinese hamster</name>
    <name type="synonym">Cricetulus barabensis griseus</name>
    <dbReference type="NCBI Taxonomy" id="10029"/>
    <lineage>
        <taxon>Eukaryota</taxon>
        <taxon>Metazoa</taxon>
        <taxon>Chordata</taxon>
        <taxon>Craniata</taxon>
        <taxon>Vertebrata</taxon>
        <taxon>Euteleostomi</taxon>
        <taxon>Mammalia</taxon>
        <taxon>Eutheria</taxon>
        <taxon>Euarchontoglires</taxon>
        <taxon>Glires</taxon>
        <taxon>Rodentia</taxon>
        <taxon>Myomorpha</taxon>
        <taxon>Muroidea</taxon>
        <taxon>Cricetidae</taxon>
        <taxon>Cricetinae</taxon>
        <taxon>Cricetulus</taxon>
    </lineage>
</organism>
<dbReference type="EMBL" id="JH000107">
    <property type="protein sequence ID" value="EGV91848.1"/>
    <property type="molecule type" value="Genomic_DNA"/>
</dbReference>
<evidence type="ECO:0000313" key="3">
    <source>
        <dbReference type="Proteomes" id="UP000001075"/>
    </source>
</evidence>
<dbReference type="InParanoid" id="G3H1N8"/>
<accession>G3H1N8</accession>
<gene>
    <name evidence="2" type="ORF">I79_004048</name>
</gene>
<evidence type="ECO:0000256" key="1">
    <source>
        <dbReference type="SAM" id="SignalP"/>
    </source>
</evidence>